<protein>
    <submittedName>
        <fullName evidence="2">Uncharacterized protein</fullName>
    </submittedName>
</protein>
<keyword evidence="1" id="KW-1133">Transmembrane helix</keyword>
<evidence type="ECO:0000313" key="3">
    <source>
        <dbReference type="Proteomes" id="UP000291084"/>
    </source>
</evidence>
<evidence type="ECO:0000256" key="1">
    <source>
        <dbReference type="SAM" id="Phobius"/>
    </source>
</evidence>
<reference evidence="2 3" key="1">
    <citation type="journal article" date="2015" name="Sci. Rep.">
        <title>The power of single molecule real-time sequencing technology in the de novo assembly of a eukaryotic genome.</title>
        <authorList>
            <person name="Sakai H."/>
            <person name="Naito K."/>
            <person name="Ogiso-Tanaka E."/>
            <person name="Takahashi Y."/>
            <person name="Iseki K."/>
            <person name="Muto C."/>
            <person name="Satou K."/>
            <person name="Teruya K."/>
            <person name="Shiroma A."/>
            <person name="Shimoji M."/>
            <person name="Hirano T."/>
            <person name="Itoh T."/>
            <person name="Kaga A."/>
            <person name="Tomooka N."/>
        </authorList>
    </citation>
    <scope>NUCLEOTIDE SEQUENCE [LARGE SCALE GENOMIC DNA]</scope>
    <source>
        <strain evidence="3">cv. Shumari</strain>
    </source>
</reference>
<keyword evidence="1" id="KW-0472">Membrane</keyword>
<keyword evidence="1" id="KW-0812">Transmembrane</keyword>
<accession>A0A0S3SMJ5</accession>
<dbReference type="Proteomes" id="UP000291084">
    <property type="component" value="Chromosome 8"/>
</dbReference>
<name>A0A0S3SMJ5_PHAAN</name>
<feature type="transmembrane region" description="Helical" evidence="1">
    <location>
        <begin position="77"/>
        <end position="94"/>
    </location>
</feature>
<dbReference type="EMBL" id="AP015041">
    <property type="protein sequence ID" value="BAT94049.1"/>
    <property type="molecule type" value="Genomic_DNA"/>
</dbReference>
<keyword evidence="3" id="KW-1185">Reference proteome</keyword>
<sequence>LLFTLIHIHLFSPLASINREKRNTTVLFLFIAITFSSPYVYSSPSLIMHSMTHHGYVTNGDKHLTSHKKYVLLQPKIISGYHFYTVLLISFSSFSNL</sequence>
<gene>
    <name evidence="2" type="primary">Vigan.08G061600</name>
    <name evidence="2" type="ORF">VIGAN_08061600</name>
</gene>
<proteinExistence type="predicted"/>
<dbReference type="AlphaFoldDB" id="A0A0S3SMJ5"/>
<organism evidence="2 3">
    <name type="scientific">Vigna angularis var. angularis</name>
    <dbReference type="NCBI Taxonomy" id="157739"/>
    <lineage>
        <taxon>Eukaryota</taxon>
        <taxon>Viridiplantae</taxon>
        <taxon>Streptophyta</taxon>
        <taxon>Embryophyta</taxon>
        <taxon>Tracheophyta</taxon>
        <taxon>Spermatophyta</taxon>
        <taxon>Magnoliopsida</taxon>
        <taxon>eudicotyledons</taxon>
        <taxon>Gunneridae</taxon>
        <taxon>Pentapetalae</taxon>
        <taxon>rosids</taxon>
        <taxon>fabids</taxon>
        <taxon>Fabales</taxon>
        <taxon>Fabaceae</taxon>
        <taxon>Papilionoideae</taxon>
        <taxon>50 kb inversion clade</taxon>
        <taxon>NPAAA clade</taxon>
        <taxon>indigoferoid/millettioid clade</taxon>
        <taxon>Phaseoleae</taxon>
        <taxon>Vigna</taxon>
    </lineage>
</organism>
<feature type="non-terminal residue" evidence="2">
    <location>
        <position position="1"/>
    </location>
</feature>
<evidence type="ECO:0000313" key="2">
    <source>
        <dbReference type="EMBL" id="BAT94049.1"/>
    </source>
</evidence>
<feature type="transmembrane region" description="Helical" evidence="1">
    <location>
        <begin position="24"/>
        <end position="41"/>
    </location>
</feature>